<protein>
    <submittedName>
        <fullName evidence="1">Uncharacterized protein</fullName>
    </submittedName>
</protein>
<proteinExistence type="predicted"/>
<dbReference type="AlphaFoldDB" id="A0A0E9RVV8"/>
<name>A0A0E9RVV8_ANGAN</name>
<organism evidence="1">
    <name type="scientific">Anguilla anguilla</name>
    <name type="common">European freshwater eel</name>
    <name type="synonym">Muraena anguilla</name>
    <dbReference type="NCBI Taxonomy" id="7936"/>
    <lineage>
        <taxon>Eukaryota</taxon>
        <taxon>Metazoa</taxon>
        <taxon>Chordata</taxon>
        <taxon>Craniata</taxon>
        <taxon>Vertebrata</taxon>
        <taxon>Euteleostomi</taxon>
        <taxon>Actinopterygii</taxon>
        <taxon>Neopterygii</taxon>
        <taxon>Teleostei</taxon>
        <taxon>Anguilliformes</taxon>
        <taxon>Anguillidae</taxon>
        <taxon>Anguilla</taxon>
    </lineage>
</organism>
<sequence length="21" mass="2381">MTSLIKIVSSETMQWDPIVTT</sequence>
<reference evidence="1" key="2">
    <citation type="journal article" date="2015" name="Fish Shellfish Immunol.">
        <title>Early steps in the European eel (Anguilla anguilla)-Vibrio vulnificus interaction in the gills: Role of the RtxA13 toxin.</title>
        <authorList>
            <person name="Callol A."/>
            <person name="Pajuelo D."/>
            <person name="Ebbesson L."/>
            <person name="Teles M."/>
            <person name="MacKenzie S."/>
            <person name="Amaro C."/>
        </authorList>
    </citation>
    <scope>NUCLEOTIDE SEQUENCE</scope>
</reference>
<dbReference type="EMBL" id="GBXM01075615">
    <property type="protein sequence ID" value="JAH32962.1"/>
    <property type="molecule type" value="Transcribed_RNA"/>
</dbReference>
<dbReference type="EMBL" id="GBXM01069540">
    <property type="protein sequence ID" value="JAH39037.1"/>
    <property type="molecule type" value="Transcribed_RNA"/>
</dbReference>
<evidence type="ECO:0000313" key="1">
    <source>
        <dbReference type="EMBL" id="JAH32962.1"/>
    </source>
</evidence>
<accession>A0A0E9RVV8</accession>
<reference evidence="1" key="1">
    <citation type="submission" date="2014-11" db="EMBL/GenBank/DDBJ databases">
        <authorList>
            <person name="Amaro Gonzalez C."/>
        </authorList>
    </citation>
    <scope>NUCLEOTIDE SEQUENCE</scope>
</reference>